<dbReference type="EMBL" id="JANWOI010000001">
    <property type="protein sequence ID" value="MDA5192958.1"/>
    <property type="molecule type" value="Genomic_DNA"/>
</dbReference>
<dbReference type="Gene3D" id="3.90.79.20">
    <property type="match status" value="1"/>
</dbReference>
<evidence type="ECO:0000256" key="1">
    <source>
        <dbReference type="ARBA" id="ARBA00001946"/>
    </source>
</evidence>
<evidence type="ECO:0000256" key="8">
    <source>
        <dbReference type="ARBA" id="ARBA00023027"/>
    </source>
</evidence>
<dbReference type="GO" id="GO:0019677">
    <property type="term" value="P:NAD+ catabolic process"/>
    <property type="evidence" value="ECO:0007669"/>
    <property type="project" value="TreeGrafter"/>
</dbReference>
<evidence type="ECO:0000313" key="11">
    <source>
        <dbReference type="EMBL" id="MDA5192958.1"/>
    </source>
</evidence>
<dbReference type="CDD" id="cd03429">
    <property type="entry name" value="NUDIX_NADH_pyrophosphatase_Nudt13"/>
    <property type="match status" value="1"/>
</dbReference>
<dbReference type="Pfam" id="PF09297">
    <property type="entry name" value="Zn_ribbon_NUD"/>
    <property type="match status" value="1"/>
</dbReference>
<dbReference type="InterPro" id="IPR050241">
    <property type="entry name" value="NAD-cap_RNA_hydrolase_NudC"/>
</dbReference>
<dbReference type="InterPro" id="IPR015375">
    <property type="entry name" value="NADH_PPase-like_N"/>
</dbReference>
<dbReference type="AlphaFoldDB" id="A0A9X3TWC8"/>
<evidence type="ECO:0000313" key="12">
    <source>
        <dbReference type="Proteomes" id="UP001141619"/>
    </source>
</evidence>
<comment type="caution">
    <text evidence="11">The sequence shown here is derived from an EMBL/GenBank/DDBJ whole genome shotgun (WGS) entry which is preliminary data.</text>
</comment>
<gene>
    <name evidence="11" type="primary">nudC</name>
    <name evidence="11" type="ORF">NYP16_03165</name>
</gene>
<comment type="cofactor">
    <cofactor evidence="1">
        <name>Mg(2+)</name>
        <dbReference type="ChEBI" id="CHEBI:18420"/>
    </cofactor>
</comment>
<dbReference type="Pfam" id="PF09296">
    <property type="entry name" value="NUDIX-like"/>
    <property type="match status" value="1"/>
</dbReference>
<keyword evidence="12" id="KW-1185">Reference proteome</keyword>
<evidence type="ECO:0000256" key="3">
    <source>
        <dbReference type="ARBA" id="ARBA00009595"/>
    </source>
</evidence>
<dbReference type="PANTHER" id="PTHR42904:SF6">
    <property type="entry name" value="NAD-CAPPED RNA HYDROLASE NUDT12"/>
    <property type="match status" value="1"/>
</dbReference>
<dbReference type="RefSeq" id="WP_274942659.1">
    <property type="nucleotide sequence ID" value="NZ_JANWOI010000001.1"/>
</dbReference>
<dbReference type="NCBIfam" id="NF001299">
    <property type="entry name" value="PRK00241.1"/>
    <property type="match status" value="1"/>
</dbReference>
<organism evidence="11 12">
    <name type="scientific">Govanella unica</name>
    <dbReference type="NCBI Taxonomy" id="2975056"/>
    <lineage>
        <taxon>Bacteria</taxon>
        <taxon>Pseudomonadati</taxon>
        <taxon>Pseudomonadota</taxon>
        <taxon>Alphaproteobacteria</taxon>
        <taxon>Emcibacterales</taxon>
        <taxon>Govanellaceae</taxon>
        <taxon>Govanella</taxon>
    </lineage>
</organism>
<evidence type="ECO:0000256" key="6">
    <source>
        <dbReference type="ARBA" id="ARBA00022801"/>
    </source>
</evidence>
<dbReference type="Proteomes" id="UP001141619">
    <property type="component" value="Unassembled WGS sequence"/>
</dbReference>
<evidence type="ECO:0000256" key="2">
    <source>
        <dbReference type="ARBA" id="ARBA00001947"/>
    </source>
</evidence>
<dbReference type="InterPro" id="IPR015376">
    <property type="entry name" value="Znr_NADH_PPase"/>
</dbReference>
<comment type="catalytic activity">
    <reaction evidence="9">
        <text>a 5'-end NAD(+)-phospho-ribonucleoside in mRNA + H2O = a 5'-end phospho-adenosine-phospho-ribonucleoside in mRNA + beta-nicotinamide D-ribonucleotide + 2 H(+)</text>
        <dbReference type="Rhea" id="RHEA:60876"/>
        <dbReference type="Rhea" id="RHEA-COMP:15698"/>
        <dbReference type="Rhea" id="RHEA-COMP:15719"/>
        <dbReference type="ChEBI" id="CHEBI:14649"/>
        <dbReference type="ChEBI" id="CHEBI:15377"/>
        <dbReference type="ChEBI" id="CHEBI:15378"/>
        <dbReference type="ChEBI" id="CHEBI:144029"/>
        <dbReference type="ChEBI" id="CHEBI:144051"/>
    </reaction>
    <physiologicalReaction direction="left-to-right" evidence="9">
        <dbReference type="Rhea" id="RHEA:60877"/>
    </physiologicalReaction>
</comment>
<sequence length="293" mass="31987">MAAAQSTMAFTGNSLDRAETRRADAAWLKALEQDGRSRALAFSNLSPRLSDDRLDWQPLSGFAADLPKVFLGLIGDSACYAVDVGDQDMPELYTDARTAAAILPVDESAIVAQGRSLLDWHARHGFCAMCGSRTEIRKGGLQRVCRSDSCQAEHFPRVDPVVIMLVTRGDHCLMGRQSRFPPGMVSALAGFMEPGETIEETVRREVHEETAVPVGEVRYVMSQPWPFPSNLMIGCLAEGLDDKITIDPQELESAGWYSRADVQAAFADDPSAGFTIPQPVAVAHHLLKAWLAE</sequence>
<dbReference type="GO" id="GO:0046872">
    <property type="term" value="F:metal ion binding"/>
    <property type="evidence" value="ECO:0007669"/>
    <property type="project" value="UniProtKB-KW"/>
</dbReference>
<evidence type="ECO:0000256" key="4">
    <source>
        <dbReference type="ARBA" id="ARBA00012381"/>
    </source>
</evidence>
<protein>
    <recommendedName>
        <fullName evidence="4">NAD(+) diphosphatase</fullName>
        <ecNumber evidence="4">3.6.1.22</ecNumber>
    </recommendedName>
</protein>
<comment type="similarity">
    <text evidence="3">Belongs to the Nudix hydrolase family. NudC subfamily.</text>
</comment>
<feature type="domain" description="Nudix hydrolase" evidence="10">
    <location>
        <begin position="156"/>
        <end position="280"/>
    </location>
</feature>
<dbReference type="InterPro" id="IPR015797">
    <property type="entry name" value="NUDIX_hydrolase-like_dom_sf"/>
</dbReference>
<dbReference type="SUPFAM" id="SSF55811">
    <property type="entry name" value="Nudix"/>
    <property type="match status" value="1"/>
</dbReference>
<comment type="cofactor">
    <cofactor evidence="2">
        <name>Zn(2+)</name>
        <dbReference type="ChEBI" id="CHEBI:29105"/>
    </cofactor>
</comment>
<evidence type="ECO:0000256" key="7">
    <source>
        <dbReference type="ARBA" id="ARBA00022842"/>
    </source>
</evidence>
<dbReference type="GO" id="GO:0006742">
    <property type="term" value="P:NADP+ catabolic process"/>
    <property type="evidence" value="ECO:0007669"/>
    <property type="project" value="TreeGrafter"/>
</dbReference>
<dbReference type="GO" id="GO:0035529">
    <property type="term" value="F:NADH pyrophosphatase activity"/>
    <property type="evidence" value="ECO:0007669"/>
    <property type="project" value="TreeGrafter"/>
</dbReference>
<dbReference type="InterPro" id="IPR049734">
    <property type="entry name" value="NudC-like_C"/>
</dbReference>
<accession>A0A9X3TWC8</accession>
<dbReference type="PANTHER" id="PTHR42904">
    <property type="entry name" value="NUDIX HYDROLASE, NUDC SUBFAMILY"/>
    <property type="match status" value="1"/>
</dbReference>
<dbReference type="PROSITE" id="PS51462">
    <property type="entry name" value="NUDIX"/>
    <property type="match status" value="1"/>
</dbReference>
<name>A0A9X3TWC8_9PROT</name>
<evidence type="ECO:0000256" key="5">
    <source>
        <dbReference type="ARBA" id="ARBA00022723"/>
    </source>
</evidence>
<dbReference type="InterPro" id="IPR000086">
    <property type="entry name" value="NUDIX_hydrolase_dom"/>
</dbReference>
<reference evidence="11" key="1">
    <citation type="submission" date="2022-08" db="EMBL/GenBank/DDBJ databases">
        <authorList>
            <person name="Vandamme P."/>
            <person name="Hettiarachchi A."/>
            <person name="Peeters C."/>
            <person name="Cnockaert M."/>
            <person name="Carlier A."/>
        </authorList>
    </citation>
    <scope>NUCLEOTIDE SEQUENCE</scope>
    <source>
        <strain evidence="11">LMG 31809</strain>
    </source>
</reference>
<keyword evidence="6 11" id="KW-0378">Hydrolase</keyword>
<dbReference type="GO" id="GO:0005829">
    <property type="term" value="C:cytosol"/>
    <property type="evidence" value="ECO:0007669"/>
    <property type="project" value="TreeGrafter"/>
</dbReference>
<keyword evidence="8" id="KW-0520">NAD</keyword>
<keyword evidence="7" id="KW-0460">Magnesium</keyword>
<proteinExistence type="inferred from homology"/>
<dbReference type="Pfam" id="PF00293">
    <property type="entry name" value="NUDIX"/>
    <property type="match status" value="1"/>
</dbReference>
<evidence type="ECO:0000259" key="10">
    <source>
        <dbReference type="PROSITE" id="PS51462"/>
    </source>
</evidence>
<keyword evidence="5" id="KW-0479">Metal-binding</keyword>
<dbReference type="Gene3D" id="3.90.79.10">
    <property type="entry name" value="Nucleoside Triphosphate Pyrophosphohydrolase"/>
    <property type="match status" value="1"/>
</dbReference>
<dbReference type="EC" id="3.6.1.22" evidence="4"/>
<evidence type="ECO:0000256" key="9">
    <source>
        <dbReference type="ARBA" id="ARBA00023679"/>
    </source>
</evidence>
<reference evidence="11" key="2">
    <citation type="journal article" date="2023" name="Syst. Appl. Microbiol.">
        <title>Govania unica gen. nov., sp. nov., a rare biosphere bacterium that represents a novel family in the class Alphaproteobacteria.</title>
        <authorList>
            <person name="Vandamme P."/>
            <person name="Peeters C."/>
            <person name="Hettiarachchi A."/>
            <person name="Cnockaert M."/>
            <person name="Carlier A."/>
        </authorList>
    </citation>
    <scope>NUCLEOTIDE SEQUENCE</scope>
    <source>
        <strain evidence="11">LMG 31809</strain>
    </source>
</reference>